<name>A0A1B9F7Q4_9BACT</name>
<evidence type="ECO:0000256" key="1">
    <source>
        <dbReference type="ARBA" id="ARBA00023125"/>
    </source>
</evidence>
<dbReference type="PANTHER" id="PTHR33221:SF5">
    <property type="entry name" value="HTH-TYPE TRANSCRIPTIONAL REGULATOR ISCR"/>
    <property type="match status" value="1"/>
</dbReference>
<dbReference type="OrthoDB" id="9800519at2"/>
<dbReference type="GO" id="GO:0003700">
    <property type="term" value="F:DNA-binding transcription factor activity"/>
    <property type="evidence" value="ECO:0007669"/>
    <property type="project" value="TreeGrafter"/>
</dbReference>
<protein>
    <submittedName>
        <fullName evidence="2">Iron-sulfur cluster regulator IscR</fullName>
    </submittedName>
</protein>
<dbReference type="PANTHER" id="PTHR33221">
    <property type="entry name" value="WINGED HELIX-TURN-HELIX TRANSCRIPTIONAL REGULATOR, RRF2 FAMILY"/>
    <property type="match status" value="1"/>
</dbReference>
<keyword evidence="1" id="KW-0238">DNA-binding</keyword>
<dbReference type="InterPro" id="IPR036390">
    <property type="entry name" value="WH_DNA-bd_sf"/>
</dbReference>
<dbReference type="Pfam" id="PF02082">
    <property type="entry name" value="Rrf2"/>
    <property type="match status" value="1"/>
</dbReference>
<dbReference type="STRING" id="1156395.DBT_0760"/>
<dbReference type="InterPro" id="IPR000944">
    <property type="entry name" value="Tscrpt_reg_Rrf2"/>
</dbReference>
<dbReference type="SUPFAM" id="SSF46785">
    <property type="entry name" value="Winged helix' DNA-binding domain"/>
    <property type="match status" value="1"/>
</dbReference>
<keyword evidence="3" id="KW-1185">Reference proteome</keyword>
<reference evidence="2 3" key="1">
    <citation type="submission" date="2016-06" db="EMBL/GenBank/DDBJ databases">
        <title>Respiratory ammonification of nitrate coupled to the oxidation of elemental sulfur in deep-sea autotrophic thermophilic bacteria.</title>
        <authorList>
            <person name="Slobodkina G.B."/>
            <person name="Mardanov A.V."/>
            <person name="Ravin N.V."/>
            <person name="Frolova A.A."/>
            <person name="Viryasiv M.B."/>
            <person name="Chernyh N.A."/>
            <person name="Bonch-Osmolovskaya E.A."/>
            <person name="Slobodkin A.I."/>
        </authorList>
    </citation>
    <scope>NUCLEOTIDE SEQUENCE [LARGE SCALE GENOMIC DNA]</scope>
    <source>
        <strain evidence="2 3">S69</strain>
    </source>
</reference>
<dbReference type="InterPro" id="IPR036388">
    <property type="entry name" value="WH-like_DNA-bd_sf"/>
</dbReference>
<evidence type="ECO:0000313" key="2">
    <source>
        <dbReference type="EMBL" id="OCC15835.1"/>
    </source>
</evidence>
<gene>
    <name evidence="2" type="ORF">DBT_0760</name>
</gene>
<dbReference type="Proteomes" id="UP000093080">
    <property type="component" value="Unassembled WGS sequence"/>
</dbReference>
<dbReference type="Gene3D" id="1.10.10.10">
    <property type="entry name" value="Winged helix-like DNA-binding domain superfamily/Winged helix DNA-binding domain"/>
    <property type="match status" value="1"/>
</dbReference>
<proteinExistence type="predicted"/>
<dbReference type="NCBIfam" id="TIGR00738">
    <property type="entry name" value="rrf2_super"/>
    <property type="match status" value="1"/>
</dbReference>
<dbReference type="GO" id="GO:0005829">
    <property type="term" value="C:cytosol"/>
    <property type="evidence" value="ECO:0007669"/>
    <property type="project" value="TreeGrafter"/>
</dbReference>
<dbReference type="GO" id="GO:0003677">
    <property type="term" value="F:DNA binding"/>
    <property type="evidence" value="ECO:0007669"/>
    <property type="project" value="UniProtKB-KW"/>
</dbReference>
<organism evidence="2 3">
    <name type="scientific">Dissulfuribacter thermophilus</name>
    <dbReference type="NCBI Taxonomy" id="1156395"/>
    <lineage>
        <taxon>Bacteria</taxon>
        <taxon>Pseudomonadati</taxon>
        <taxon>Thermodesulfobacteriota</taxon>
        <taxon>Dissulfuribacteria</taxon>
        <taxon>Dissulfuribacterales</taxon>
        <taxon>Dissulfuribacteraceae</taxon>
        <taxon>Dissulfuribacter</taxon>
    </lineage>
</organism>
<evidence type="ECO:0000313" key="3">
    <source>
        <dbReference type="Proteomes" id="UP000093080"/>
    </source>
</evidence>
<dbReference type="AlphaFoldDB" id="A0A1B9F7Q4"/>
<accession>A0A1B9F7Q4</accession>
<sequence>MKLTTRTRYGTRLMVELAKNYEKGPLQLNEIAKRQDLPLKYLEQIVMPLREAGLIKSVRGVKGGHMLARPPEDISVFDILKVTEGDALTPCTEDDPNCDRFPHCETKDVWIKINKIISEELKKISLNKLIEKGS</sequence>
<dbReference type="PROSITE" id="PS51197">
    <property type="entry name" value="HTH_RRF2_2"/>
    <property type="match status" value="1"/>
</dbReference>
<dbReference type="RefSeq" id="WP_067616517.1">
    <property type="nucleotide sequence ID" value="NZ_MAGO01000003.1"/>
</dbReference>
<comment type="caution">
    <text evidence="2">The sequence shown here is derived from an EMBL/GenBank/DDBJ whole genome shotgun (WGS) entry which is preliminary data.</text>
</comment>
<dbReference type="EMBL" id="MAGO01000003">
    <property type="protein sequence ID" value="OCC15835.1"/>
    <property type="molecule type" value="Genomic_DNA"/>
</dbReference>